<dbReference type="Gene3D" id="3.40.50.720">
    <property type="entry name" value="NAD(P)-binding Rossmann-like Domain"/>
    <property type="match status" value="1"/>
</dbReference>
<evidence type="ECO:0000259" key="4">
    <source>
        <dbReference type="PROSITE" id="PS51202"/>
    </source>
</evidence>
<dbReference type="Proteomes" id="UP000467006">
    <property type="component" value="Chromosome"/>
</dbReference>
<evidence type="ECO:0000313" key="6">
    <source>
        <dbReference type="Proteomes" id="UP000467006"/>
    </source>
</evidence>
<evidence type="ECO:0000256" key="2">
    <source>
        <dbReference type="ARBA" id="ARBA00023065"/>
    </source>
</evidence>
<dbReference type="PROSITE" id="PS51202">
    <property type="entry name" value="RCK_C"/>
    <property type="match status" value="1"/>
</dbReference>
<keyword evidence="1" id="KW-0813">Transport</keyword>
<feature type="domain" description="RCK N-terminal" evidence="3">
    <location>
        <begin position="1"/>
        <end position="117"/>
    </location>
</feature>
<dbReference type="InterPro" id="IPR006037">
    <property type="entry name" value="RCK_C"/>
</dbReference>
<dbReference type="SUPFAM" id="SSF116726">
    <property type="entry name" value="TrkA C-terminal domain-like"/>
    <property type="match status" value="1"/>
</dbReference>
<evidence type="ECO:0000256" key="1">
    <source>
        <dbReference type="ARBA" id="ARBA00022448"/>
    </source>
</evidence>
<dbReference type="Pfam" id="PF02254">
    <property type="entry name" value="TrkA_N"/>
    <property type="match status" value="1"/>
</dbReference>
<feature type="domain" description="RCK C-terminal" evidence="4">
    <location>
        <begin position="144"/>
        <end position="226"/>
    </location>
</feature>
<dbReference type="GO" id="GO:0008324">
    <property type="term" value="F:monoatomic cation transmembrane transporter activity"/>
    <property type="evidence" value="ECO:0007669"/>
    <property type="project" value="InterPro"/>
</dbReference>
<dbReference type="AlphaFoldDB" id="A0A7I7K483"/>
<dbReference type="KEGG" id="mdu:MDUV_38160"/>
<dbReference type="InterPro" id="IPR036721">
    <property type="entry name" value="RCK_C_sf"/>
</dbReference>
<dbReference type="EMBL" id="AP022563">
    <property type="protein sequence ID" value="BBX18956.1"/>
    <property type="molecule type" value="Genomic_DNA"/>
</dbReference>
<proteinExistence type="predicted"/>
<dbReference type="Pfam" id="PF02080">
    <property type="entry name" value="TrkA_C"/>
    <property type="match status" value="1"/>
</dbReference>
<name>A0A7I7K483_9MYCO</name>
<protein>
    <submittedName>
        <fullName evidence="5">Putative potassium uptake protein</fullName>
    </submittedName>
</protein>
<dbReference type="OrthoDB" id="9775180at2"/>
<dbReference type="Gene3D" id="3.30.70.1450">
    <property type="entry name" value="Regulator of K+ conductance, C-terminal domain"/>
    <property type="match status" value="1"/>
</dbReference>
<accession>A0A7I7K483</accession>
<dbReference type="RefSeq" id="WP_098000970.1">
    <property type="nucleotide sequence ID" value="NZ_AP022563.1"/>
</dbReference>
<keyword evidence="6" id="KW-1185">Reference proteome</keyword>
<dbReference type="SUPFAM" id="SSF51735">
    <property type="entry name" value="NAD(P)-binding Rossmann-fold domains"/>
    <property type="match status" value="1"/>
</dbReference>
<reference evidence="5 6" key="1">
    <citation type="journal article" date="2019" name="Emerg. Microbes Infect.">
        <title>Comprehensive subspecies identification of 175 nontuberculous mycobacteria species based on 7547 genomic profiles.</title>
        <authorList>
            <person name="Matsumoto Y."/>
            <person name="Kinjo T."/>
            <person name="Motooka D."/>
            <person name="Nabeya D."/>
            <person name="Jung N."/>
            <person name="Uechi K."/>
            <person name="Horii T."/>
            <person name="Iida T."/>
            <person name="Fujita J."/>
            <person name="Nakamura S."/>
        </authorList>
    </citation>
    <scope>NUCLEOTIDE SEQUENCE [LARGE SCALE GENOMIC DNA]</scope>
    <source>
        <strain evidence="5 6">JCM 6396</strain>
    </source>
</reference>
<sequence>MRIAVAGAGAVGRSVAQELVSYGHKVLLIEKLVERYQPATVPGAEWFLADACEVASLEEAEMQICDVAIAATGDDKANLAMALLAKSEFGIDRVVARINDARNAWLFTEAWGVDVAVSTPVALVAAVEGAIDVGHLVRLMELGRSLPTGAGRRSANVAKFTLPDDSPLVGRRIGELALPDDTALVSVVRGDRLILGAADDELRAGDELVFVSGAAAEDRVTAMVSGAALPRLRRRKTSP</sequence>
<evidence type="ECO:0000313" key="5">
    <source>
        <dbReference type="EMBL" id="BBX18956.1"/>
    </source>
</evidence>
<dbReference type="InterPro" id="IPR003148">
    <property type="entry name" value="RCK_N"/>
</dbReference>
<dbReference type="PANTHER" id="PTHR43833:SF5">
    <property type="entry name" value="TRK SYSTEM POTASSIUM UPTAKE PROTEIN TRKA"/>
    <property type="match status" value="1"/>
</dbReference>
<dbReference type="InterPro" id="IPR050721">
    <property type="entry name" value="Trk_Ktr_HKT_K-transport"/>
</dbReference>
<dbReference type="GO" id="GO:0006813">
    <property type="term" value="P:potassium ion transport"/>
    <property type="evidence" value="ECO:0007669"/>
    <property type="project" value="InterPro"/>
</dbReference>
<dbReference type="PROSITE" id="PS51201">
    <property type="entry name" value="RCK_N"/>
    <property type="match status" value="1"/>
</dbReference>
<organism evidence="5 6">
    <name type="scientific">Mycolicibacterium duvalii</name>
    <dbReference type="NCBI Taxonomy" id="39688"/>
    <lineage>
        <taxon>Bacteria</taxon>
        <taxon>Bacillati</taxon>
        <taxon>Actinomycetota</taxon>
        <taxon>Actinomycetes</taxon>
        <taxon>Mycobacteriales</taxon>
        <taxon>Mycobacteriaceae</taxon>
        <taxon>Mycolicibacterium</taxon>
    </lineage>
</organism>
<dbReference type="PANTHER" id="PTHR43833">
    <property type="entry name" value="POTASSIUM CHANNEL PROTEIN 2-RELATED-RELATED"/>
    <property type="match status" value="1"/>
</dbReference>
<dbReference type="InterPro" id="IPR036291">
    <property type="entry name" value="NAD(P)-bd_dom_sf"/>
</dbReference>
<evidence type="ECO:0000259" key="3">
    <source>
        <dbReference type="PROSITE" id="PS51201"/>
    </source>
</evidence>
<gene>
    <name evidence="5" type="ORF">MDUV_38160</name>
</gene>
<keyword evidence="2" id="KW-0406">Ion transport</keyword>